<evidence type="ECO:0008006" key="4">
    <source>
        <dbReference type="Google" id="ProtNLM"/>
    </source>
</evidence>
<reference evidence="2 3" key="1">
    <citation type="submission" date="2016-11" db="EMBL/GenBank/DDBJ databases">
        <authorList>
            <person name="Jaros S."/>
            <person name="Januszkiewicz K."/>
            <person name="Wedrychowicz H."/>
        </authorList>
    </citation>
    <scope>NUCLEOTIDE SEQUENCE [LARGE SCALE GENOMIC DNA]</scope>
    <source>
        <strain evidence="2 3">DSM 29431</strain>
    </source>
</reference>
<keyword evidence="1" id="KW-1133">Transmembrane helix</keyword>
<protein>
    <recommendedName>
        <fullName evidence="4">Apolipoprotein acyltransferase</fullName>
    </recommendedName>
</protein>
<dbReference type="EMBL" id="FQXC01000002">
    <property type="protein sequence ID" value="SHH25124.1"/>
    <property type="molecule type" value="Genomic_DNA"/>
</dbReference>
<keyword evidence="3" id="KW-1185">Reference proteome</keyword>
<evidence type="ECO:0000313" key="2">
    <source>
        <dbReference type="EMBL" id="SHH25124.1"/>
    </source>
</evidence>
<name>A0A1M5RFS2_9RHOB</name>
<gene>
    <name evidence="2" type="ORF">SAMN05443551_1744</name>
</gene>
<sequence length="55" mass="5737">MIVIAGAILGAIVGVMTAKKRGGNRADKWQYGAVYAIAFSLGGLVLTIAIEKLVF</sequence>
<keyword evidence="1" id="KW-0812">Transmembrane</keyword>
<dbReference type="STRING" id="996342.SAMN05443551_1744"/>
<organism evidence="2 3">
    <name type="scientific">Marivita hallyeonensis</name>
    <dbReference type="NCBI Taxonomy" id="996342"/>
    <lineage>
        <taxon>Bacteria</taxon>
        <taxon>Pseudomonadati</taxon>
        <taxon>Pseudomonadota</taxon>
        <taxon>Alphaproteobacteria</taxon>
        <taxon>Rhodobacterales</taxon>
        <taxon>Roseobacteraceae</taxon>
        <taxon>Marivita</taxon>
    </lineage>
</organism>
<proteinExistence type="predicted"/>
<dbReference type="AlphaFoldDB" id="A0A1M5RFS2"/>
<accession>A0A1M5RFS2</accession>
<dbReference type="RefSeq" id="WP_178346873.1">
    <property type="nucleotide sequence ID" value="NZ_FQXC01000002.1"/>
</dbReference>
<evidence type="ECO:0000313" key="3">
    <source>
        <dbReference type="Proteomes" id="UP000184221"/>
    </source>
</evidence>
<feature type="transmembrane region" description="Helical" evidence="1">
    <location>
        <begin position="33"/>
        <end position="54"/>
    </location>
</feature>
<keyword evidence="1" id="KW-0472">Membrane</keyword>
<dbReference type="Proteomes" id="UP000184221">
    <property type="component" value="Unassembled WGS sequence"/>
</dbReference>
<evidence type="ECO:0000256" key="1">
    <source>
        <dbReference type="SAM" id="Phobius"/>
    </source>
</evidence>